<accession>A0A9X7Z9C4</accession>
<dbReference type="SUPFAM" id="SSF51395">
    <property type="entry name" value="FMN-linked oxidoreductases"/>
    <property type="match status" value="1"/>
</dbReference>
<evidence type="ECO:0000313" key="4">
    <source>
        <dbReference type="Proteomes" id="UP000663505"/>
    </source>
</evidence>
<organism evidence="3 4">
    <name type="scientific">Alicyclobacillus mengziensis</name>
    <dbReference type="NCBI Taxonomy" id="2931921"/>
    <lineage>
        <taxon>Bacteria</taxon>
        <taxon>Bacillati</taxon>
        <taxon>Bacillota</taxon>
        <taxon>Bacilli</taxon>
        <taxon>Bacillales</taxon>
        <taxon>Alicyclobacillaceae</taxon>
        <taxon>Alicyclobacillus</taxon>
    </lineage>
</organism>
<feature type="domain" description="FMN-dependent dehydrogenase" evidence="2">
    <location>
        <begin position="12"/>
        <end position="44"/>
    </location>
</feature>
<dbReference type="KEGG" id="afx:JZ786_10920"/>
<dbReference type="InterPro" id="IPR013785">
    <property type="entry name" value="Aldolase_TIM"/>
</dbReference>
<dbReference type="AlphaFoldDB" id="A0A9X7Z9C4"/>
<dbReference type="InterPro" id="IPR000262">
    <property type="entry name" value="FMN-dep_DH"/>
</dbReference>
<evidence type="ECO:0000313" key="3">
    <source>
        <dbReference type="EMBL" id="QSO49381.1"/>
    </source>
</evidence>
<protein>
    <submittedName>
        <fullName evidence="3">Alpha-hydroxy-acid oxidizing protein</fullName>
    </submittedName>
</protein>
<reference evidence="3 4" key="1">
    <citation type="submission" date="2021-02" db="EMBL/GenBank/DDBJ databases">
        <title>Alicyclobacillus curvatus sp. nov. and Alicyclobacillus mengziensis sp. nov., two acidophilic bacteria isolated from acid mine drainage.</title>
        <authorList>
            <person name="Huang Y."/>
        </authorList>
    </citation>
    <scope>NUCLEOTIDE SEQUENCE [LARGE SCALE GENOMIC DNA]</scope>
    <source>
        <strain evidence="3 4">S30H14</strain>
    </source>
</reference>
<evidence type="ECO:0000256" key="1">
    <source>
        <dbReference type="ARBA" id="ARBA00001917"/>
    </source>
</evidence>
<dbReference type="RefSeq" id="WP_206658692.1">
    <property type="nucleotide sequence ID" value="NZ_CP071182.1"/>
</dbReference>
<dbReference type="Gene3D" id="3.20.20.70">
    <property type="entry name" value="Aldolase class I"/>
    <property type="match status" value="1"/>
</dbReference>
<dbReference type="GO" id="GO:0016491">
    <property type="term" value="F:oxidoreductase activity"/>
    <property type="evidence" value="ECO:0007669"/>
    <property type="project" value="InterPro"/>
</dbReference>
<sequence>MWFNDDAWPRRGDLKDVRKQTKLPLLVKGITYPEDAKMAFAIGAGRRHRLGNGPSWLREHR</sequence>
<dbReference type="Pfam" id="PF01070">
    <property type="entry name" value="FMN_dh"/>
    <property type="match status" value="1"/>
</dbReference>
<evidence type="ECO:0000259" key="2">
    <source>
        <dbReference type="Pfam" id="PF01070"/>
    </source>
</evidence>
<name>A0A9X7Z9C4_9BACL</name>
<proteinExistence type="predicted"/>
<gene>
    <name evidence="3" type="ORF">JZ786_10920</name>
</gene>
<dbReference type="EMBL" id="CP071182">
    <property type="protein sequence ID" value="QSO49381.1"/>
    <property type="molecule type" value="Genomic_DNA"/>
</dbReference>
<dbReference type="Proteomes" id="UP000663505">
    <property type="component" value="Chromosome"/>
</dbReference>
<comment type="cofactor">
    <cofactor evidence="1">
        <name>FMN</name>
        <dbReference type="ChEBI" id="CHEBI:58210"/>
    </cofactor>
</comment>
<keyword evidence="4" id="KW-1185">Reference proteome</keyword>